<comment type="caution">
    <text evidence="2">The sequence shown here is derived from an EMBL/GenBank/DDBJ whole genome shotgun (WGS) entry which is preliminary data.</text>
</comment>
<dbReference type="AlphaFoldDB" id="A0AAV4NP20"/>
<organism evidence="2 3">
    <name type="scientific">Caerostris darwini</name>
    <dbReference type="NCBI Taxonomy" id="1538125"/>
    <lineage>
        <taxon>Eukaryota</taxon>
        <taxon>Metazoa</taxon>
        <taxon>Ecdysozoa</taxon>
        <taxon>Arthropoda</taxon>
        <taxon>Chelicerata</taxon>
        <taxon>Arachnida</taxon>
        <taxon>Araneae</taxon>
        <taxon>Araneomorphae</taxon>
        <taxon>Entelegynae</taxon>
        <taxon>Araneoidea</taxon>
        <taxon>Araneidae</taxon>
        <taxon>Caerostris</taxon>
    </lineage>
</organism>
<sequence>MKHRYPEENLKRGATGGWSSSSPGKGTGRQAGGGSVNGKPLFVPVVLGWPVNLWPDEILEGGNTWTLSQRPGIP</sequence>
<keyword evidence="3" id="KW-1185">Reference proteome</keyword>
<accession>A0AAV4NP20</accession>
<feature type="compositionally biased region" description="Basic and acidic residues" evidence="1">
    <location>
        <begin position="1"/>
        <end position="11"/>
    </location>
</feature>
<protein>
    <submittedName>
        <fullName evidence="2">Uncharacterized protein</fullName>
    </submittedName>
</protein>
<feature type="region of interest" description="Disordered" evidence="1">
    <location>
        <begin position="1"/>
        <end position="37"/>
    </location>
</feature>
<evidence type="ECO:0000313" key="3">
    <source>
        <dbReference type="Proteomes" id="UP001054837"/>
    </source>
</evidence>
<gene>
    <name evidence="2" type="ORF">CDAR_304591</name>
</gene>
<dbReference type="Proteomes" id="UP001054837">
    <property type="component" value="Unassembled WGS sequence"/>
</dbReference>
<feature type="compositionally biased region" description="Gly residues" evidence="1">
    <location>
        <begin position="25"/>
        <end position="36"/>
    </location>
</feature>
<reference evidence="2 3" key="1">
    <citation type="submission" date="2021-06" db="EMBL/GenBank/DDBJ databases">
        <title>Caerostris darwini draft genome.</title>
        <authorList>
            <person name="Kono N."/>
            <person name="Arakawa K."/>
        </authorList>
    </citation>
    <scope>NUCLEOTIDE SEQUENCE [LARGE SCALE GENOMIC DNA]</scope>
</reference>
<evidence type="ECO:0000313" key="2">
    <source>
        <dbReference type="EMBL" id="GIX84957.1"/>
    </source>
</evidence>
<evidence type="ECO:0000256" key="1">
    <source>
        <dbReference type="SAM" id="MobiDB-lite"/>
    </source>
</evidence>
<name>A0AAV4NP20_9ARAC</name>
<dbReference type="EMBL" id="BPLQ01001749">
    <property type="protein sequence ID" value="GIX84957.1"/>
    <property type="molecule type" value="Genomic_DNA"/>
</dbReference>
<proteinExistence type="predicted"/>